<dbReference type="RefSeq" id="WP_017336148.1">
    <property type="nucleotide sequence ID" value="NZ_CP010945.1"/>
</dbReference>
<protein>
    <submittedName>
        <fullName evidence="1">Uncharacterized protein</fullName>
    </submittedName>
</protein>
<sequence length="237" mass="27228">MNLRSWRRGAGWLLLAVLALAAIHQLRQPLWDEPEVAVEIGGTYEEMRNRSSASFSPLIRGHLWLGVPMVDARMRFIDPQFGFVTPLARFFTVGFDDNVIDDIRMSPQIEPLLLDDALKVVLDLQNQWREKGWVARGLRSNPTIADTPEWRAWLRDSERSGRSFWQAGDKYQAMLLLGQFSDSRNPTEERYLITLSVAKPWVPFDEIEADWEQVYSLCLGSPKPSPIPECEALSEKR</sequence>
<evidence type="ECO:0000313" key="2">
    <source>
        <dbReference type="Proteomes" id="UP000017175"/>
    </source>
</evidence>
<gene>
    <name evidence="1" type="ORF">B723_07605</name>
</gene>
<proteinExistence type="predicted"/>
<reference evidence="1 2" key="1">
    <citation type="journal article" date="2012" name="J. Bacteriol.">
        <title>Draft genome sequence of the cyanide-utilizing bacterium Pseudomonas fluorescens strain NCIMB 11764.</title>
        <authorList>
            <person name="Vilo C.A."/>
            <person name="Benedik M.J."/>
            <person name="Kunz D.A."/>
            <person name="Dong Q."/>
        </authorList>
    </citation>
    <scope>NUCLEOTIDE SEQUENCE [LARGE SCALE GENOMIC DNA]</scope>
    <source>
        <strain evidence="1 2">NCIMB 11764</strain>
    </source>
</reference>
<organism evidence="1 2">
    <name type="scientific">Pseudomonas fluorescens NCIMB 11764</name>
    <dbReference type="NCBI Taxonomy" id="1221522"/>
    <lineage>
        <taxon>Bacteria</taxon>
        <taxon>Pseudomonadati</taxon>
        <taxon>Pseudomonadota</taxon>
        <taxon>Gammaproteobacteria</taxon>
        <taxon>Pseudomonadales</taxon>
        <taxon>Pseudomonadaceae</taxon>
        <taxon>Pseudomonas</taxon>
    </lineage>
</organism>
<name>A0A0K1QKH9_PSEFL</name>
<dbReference type="EMBL" id="CP010945">
    <property type="protein sequence ID" value="AKV06264.1"/>
    <property type="molecule type" value="Genomic_DNA"/>
</dbReference>
<accession>A0A0K1QKH9</accession>
<dbReference type="eggNOG" id="ENOG5033TY4">
    <property type="taxonomic scope" value="Bacteria"/>
</dbReference>
<evidence type="ECO:0000313" key="1">
    <source>
        <dbReference type="EMBL" id="AKV06264.1"/>
    </source>
</evidence>
<dbReference type="Proteomes" id="UP000017175">
    <property type="component" value="Chromosome"/>
</dbReference>
<dbReference type="AlphaFoldDB" id="A0A0K1QKH9"/>